<gene>
    <name evidence="1" type="ORF">SVIM_LOCUS88457</name>
</gene>
<proteinExistence type="predicted"/>
<accession>A0A6N2KSA6</accession>
<dbReference type="EMBL" id="CAADRP010000413">
    <property type="protein sequence ID" value="VFU27967.1"/>
    <property type="molecule type" value="Genomic_DNA"/>
</dbReference>
<name>A0A6N2KSA6_SALVM</name>
<protein>
    <submittedName>
        <fullName evidence="1">Uncharacterized protein</fullName>
    </submittedName>
</protein>
<sequence>MEQYAKHFFNFGDDKIDRHSCVSFRRSVPPKTLASNGSPPHFFAISFPIDSKSAANVAPPSPLTFCLIMHQHSSSDSPLGLC</sequence>
<dbReference type="AlphaFoldDB" id="A0A6N2KSA6"/>
<reference evidence="1" key="1">
    <citation type="submission" date="2019-03" db="EMBL/GenBank/DDBJ databases">
        <authorList>
            <person name="Mank J."/>
            <person name="Almeida P."/>
        </authorList>
    </citation>
    <scope>NUCLEOTIDE SEQUENCE</scope>
    <source>
        <strain evidence="1">78183</strain>
    </source>
</reference>
<evidence type="ECO:0000313" key="1">
    <source>
        <dbReference type="EMBL" id="VFU27967.1"/>
    </source>
</evidence>
<organism evidence="1">
    <name type="scientific">Salix viminalis</name>
    <name type="common">Common osier</name>
    <name type="synonym">Basket willow</name>
    <dbReference type="NCBI Taxonomy" id="40686"/>
    <lineage>
        <taxon>Eukaryota</taxon>
        <taxon>Viridiplantae</taxon>
        <taxon>Streptophyta</taxon>
        <taxon>Embryophyta</taxon>
        <taxon>Tracheophyta</taxon>
        <taxon>Spermatophyta</taxon>
        <taxon>Magnoliopsida</taxon>
        <taxon>eudicotyledons</taxon>
        <taxon>Gunneridae</taxon>
        <taxon>Pentapetalae</taxon>
        <taxon>rosids</taxon>
        <taxon>fabids</taxon>
        <taxon>Malpighiales</taxon>
        <taxon>Salicaceae</taxon>
        <taxon>Saliceae</taxon>
        <taxon>Salix</taxon>
    </lineage>
</organism>